<feature type="compositionally biased region" description="Basic and acidic residues" evidence="3">
    <location>
        <begin position="639"/>
        <end position="655"/>
    </location>
</feature>
<evidence type="ECO:0000256" key="3">
    <source>
        <dbReference type="SAM" id="MobiDB-lite"/>
    </source>
</evidence>
<dbReference type="HOGENOM" id="CLU_239112_0_0_1"/>
<feature type="compositionally biased region" description="Polar residues" evidence="3">
    <location>
        <begin position="775"/>
        <end position="790"/>
    </location>
</feature>
<accession>H0EHJ9</accession>
<feature type="region of interest" description="Disordered" evidence="3">
    <location>
        <begin position="538"/>
        <end position="671"/>
    </location>
</feature>
<reference evidence="4 5" key="1">
    <citation type="journal article" date="2012" name="Eukaryot. Cell">
        <title>Genome sequence of the fungus Glarea lozoyensis: the first genome sequence of a species from the Helotiaceae family.</title>
        <authorList>
            <person name="Youssar L."/>
            <person name="Gruening B.A."/>
            <person name="Erxleben A."/>
            <person name="Guenther S."/>
            <person name="Huettel W."/>
        </authorList>
    </citation>
    <scope>NUCLEOTIDE SEQUENCE [LARGE SCALE GENOMIC DNA]</scope>
    <source>
        <strain evidence="5">ATCC 74030 / MF5533</strain>
    </source>
</reference>
<feature type="region of interest" description="Disordered" evidence="3">
    <location>
        <begin position="1272"/>
        <end position="1515"/>
    </location>
</feature>
<feature type="compositionally biased region" description="Low complexity" evidence="3">
    <location>
        <begin position="1217"/>
        <end position="1234"/>
    </location>
</feature>
<dbReference type="GO" id="GO:0003824">
    <property type="term" value="F:catalytic activity"/>
    <property type="evidence" value="ECO:0007669"/>
    <property type="project" value="InterPro"/>
</dbReference>
<comment type="subcellular location">
    <subcellularLocation>
        <location evidence="1">Nucleus</location>
    </subcellularLocation>
</comment>
<feature type="compositionally biased region" description="Low complexity" evidence="3">
    <location>
        <begin position="623"/>
        <end position="637"/>
    </location>
</feature>
<feature type="region of interest" description="Disordered" evidence="3">
    <location>
        <begin position="710"/>
        <end position="729"/>
    </location>
</feature>
<dbReference type="InParanoid" id="H0EHJ9"/>
<evidence type="ECO:0000313" key="5">
    <source>
        <dbReference type="Proteomes" id="UP000005446"/>
    </source>
</evidence>
<feature type="region of interest" description="Disordered" evidence="3">
    <location>
        <begin position="341"/>
        <end position="455"/>
    </location>
</feature>
<dbReference type="OrthoDB" id="10265068at2759"/>
<comment type="caution">
    <text evidence="4">The sequence shown here is derived from an EMBL/GenBank/DDBJ whole genome shotgun (WGS) entry which is preliminary data.</text>
</comment>
<name>H0EHJ9_GLAL7</name>
<feature type="compositionally biased region" description="Basic and acidic residues" evidence="3">
    <location>
        <begin position="1297"/>
        <end position="1306"/>
    </location>
</feature>
<feature type="region of interest" description="Disordered" evidence="3">
    <location>
        <begin position="1"/>
        <end position="66"/>
    </location>
</feature>
<dbReference type="PANTHER" id="PTHR15074">
    <property type="entry name" value="METHYL-CPG-BINDING PROTEIN"/>
    <property type="match status" value="1"/>
</dbReference>
<feature type="region of interest" description="Disordered" evidence="3">
    <location>
        <begin position="972"/>
        <end position="1011"/>
    </location>
</feature>
<feature type="compositionally biased region" description="Polar residues" evidence="3">
    <location>
        <begin position="1352"/>
        <end position="1378"/>
    </location>
</feature>
<feature type="compositionally biased region" description="Polar residues" evidence="3">
    <location>
        <begin position="1100"/>
        <end position="1132"/>
    </location>
</feature>
<feature type="compositionally biased region" description="Basic and acidic residues" evidence="3">
    <location>
        <begin position="861"/>
        <end position="886"/>
    </location>
</feature>
<dbReference type="InterPro" id="IPR045138">
    <property type="entry name" value="MeCP2/MBD4"/>
</dbReference>
<evidence type="ECO:0000313" key="4">
    <source>
        <dbReference type="EMBL" id="EHL02028.1"/>
    </source>
</evidence>
<dbReference type="EMBL" id="AGUE01000040">
    <property type="protein sequence ID" value="EHL02028.1"/>
    <property type="molecule type" value="Genomic_DNA"/>
</dbReference>
<feature type="region of interest" description="Disordered" evidence="3">
    <location>
        <begin position="1095"/>
        <end position="1260"/>
    </location>
</feature>
<dbReference type="GO" id="GO:0005634">
    <property type="term" value="C:nucleus"/>
    <property type="evidence" value="ECO:0007669"/>
    <property type="project" value="UniProtKB-SubCell"/>
</dbReference>
<sequence>MAPHTISLTHDEVWTTSGTSESEGGVKISRKGKKIIEDTTPPPSSQPRPEPDASSDSASLLENYDIDPAHEEFVREVLSVAPPGEVMQLGVDVERVLEMAKKQIEGVARGLVAGEEGRKRKREKGGERSALVKEVMAKKAKKAKLGEEGNHGTALTEEEKRGRKAAKKERQKARRALEKAQSGAAKKDGVLETNIAPNKDFAPKKEDIKPSTETSKKPAVKQTPVPVPSFPKPKSVNEVRRSSSMSESPVPVLSTIRPRSTVGLRRDSSAMSETPVPAPRSVASLRRASSGQTPIPVPSLFKSKMPTVARIDSSMSETPVPVPSVPSFKRALAAPIVTVTSIGASKVEGDDQDEKETSKLSSEEKAQRKAAKRERKRSEKQSEVITTIESTESVPKNKQLNGKLSAIESSIPAPSRKPTTPTKSQKKAKVGPIKSEYFSEPTPTKASLEVTEDRKARRKKKIALRKAEALKPTPAGLNQLKQEQIQEITAGAARLENWSQKAESVKKLATGSGLPDDLVASLAKAREAVENAMLLGIEGAGVVENGEGEKDEKKKKRKRKRNHNLLNESGEKGETVELAAPDETIVDEKDEVAPAEADGLGVSAKGSENKRQRRDRGRKPKVEVPTEAGTAEVVAVSEETEKPKLNRRDRGRKSVAEVSKTTGNHAEPSLDTFASEIQASLVPEIAMLFDTLTESMPKIPKGSQVEITAAVEPQASQTGKEKKGKKLKMPVSAQVVTAAVEQYDPVVEVASSPAKTPKRSKTKTPKSSSQDIRIPSSQPEFPLQQQSQLTDPFVDAKNTAKDATKLSQPLSELPDTNRKVKNGRGQDSASGGVFLDRNTKEQHVFGRSEVQVVIYTPARNFMDERQDEGVESDRRDSVRLPSDLRGRFASVRKSGGDIPSVGMAERGSGLDDESAPMLSERDGKGKFDGSLALPRDKKGRFSSAKKDSAERDLASSTPDIVNSAALVRNKKGRFSSVKRAKKDASKDAAKSSTMSDNSRRPSSASEAFVDTPSLDIRDRRRSSLAAIDRIALQASLEDQASTIFDQFVDDVPSSTVSRKRRTSAPAVSRSLFGKGVPASDDGSVWEMPVPVRNEKGQFVGESSTSAVNRSSSKPLLNTSTPSNKRATSNNKAASDDGSLWEMPVFTRNQKGQFISQTPEKSPKTKVRDSAKSAKSPGSMSRAVPTPVANENASEDGSVWEMPAIPRSPRGQLAGQISAKSAKAKAPNSAKPASARLTDVATPQEKDAAIEDGSLPEAPVLPRTWRGRFAKIRTKGKKKVEASAISKSVKSGDVPTPDAKDAARDDEQFFDTQETAEEQIEDASDHPDPSTNVPVVVTESPIIPKPIDETDHSLSNNPDATMTPQTLISPAQPAHQPNSSRRRTSMFFSPPAKRMKRNKAEDFFEKSEKPLVESPNKVALQEEEAENSPIRLETQDVVRELPEEVNEATGSPIVAKEKPKRPPAKSPYFQIPTASPAKKSKSKATNIVEGEPSTSLPPSTPKKSSPSSPNRRSPGGVVSCIPFPPLSSPTFGLIQEKLAHDPFRLLIAVTFLNRTRGKQAIPVFFSLVEKYPTPSALAGANREDIVDIIKHLGLQNQRAATYQQYAKQWIEESPVKGKRYAVKGYPEYADGRDVKRGEVLGEGDQRVGWEIGHMTQGPYAIDSWRIFCRDELRGLASDWNGRDAVSAANVVSSSNTDREANSIGEGKVFQPEWMRVLPEDKELRAYLRWMWLKEGFEWDPFTGDKDVASESLLRAAEEGRVVWDEMGGMSVLDEVGV</sequence>
<feature type="compositionally biased region" description="Low complexity" evidence="3">
    <location>
        <begin position="1491"/>
        <end position="1513"/>
    </location>
</feature>
<feature type="compositionally biased region" description="Basic and acidic residues" evidence="3">
    <location>
        <begin position="1160"/>
        <end position="1171"/>
    </location>
</feature>
<organism evidence="4 5">
    <name type="scientific">Glarea lozoyensis (strain ATCC 74030 / MF5533)</name>
    <dbReference type="NCBI Taxonomy" id="1104152"/>
    <lineage>
        <taxon>Eukaryota</taxon>
        <taxon>Fungi</taxon>
        <taxon>Dikarya</taxon>
        <taxon>Ascomycota</taxon>
        <taxon>Pezizomycotina</taxon>
        <taxon>Leotiomycetes</taxon>
        <taxon>Helotiales</taxon>
        <taxon>Helotiaceae</taxon>
        <taxon>Glarea</taxon>
    </lineage>
</organism>
<feature type="compositionally biased region" description="Basic and acidic residues" evidence="3">
    <location>
        <begin position="124"/>
        <end position="137"/>
    </location>
</feature>
<evidence type="ECO:0000256" key="2">
    <source>
        <dbReference type="ARBA" id="ARBA00023242"/>
    </source>
</evidence>
<gene>
    <name evidence="4" type="ORF">M7I_1981</name>
</gene>
<feature type="compositionally biased region" description="Basic and acidic residues" evidence="3">
    <location>
        <begin position="944"/>
        <end position="953"/>
    </location>
</feature>
<feature type="compositionally biased region" description="Basic and acidic residues" evidence="3">
    <location>
        <begin position="1397"/>
        <end position="1410"/>
    </location>
</feature>
<dbReference type="Proteomes" id="UP000005446">
    <property type="component" value="Unassembled WGS sequence"/>
</dbReference>
<feature type="compositionally biased region" description="Basic residues" evidence="3">
    <location>
        <begin position="553"/>
        <end position="563"/>
    </location>
</feature>
<feature type="compositionally biased region" description="Basic residues" evidence="3">
    <location>
        <begin position="162"/>
        <end position="174"/>
    </location>
</feature>
<keyword evidence="2" id="KW-0539">Nucleus</keyword>
<protein>
    <submittedName>
        <fullName evidence="4">Putative Methyl-CpG-binding domain protein 4</fullName>
    </submittedName>
</protein>
<feature type="region of interest" description="Disordered" evidence="3">
    <location>
        <begin position="748"/>
        <end position="835"/>
    </location>
</feature>
<feature type="compositionally biased region" description="Basic residues" evidence="3">
    <location>
        <begin position="972"/>
        <end position="981"/>
    </location>
</feature>
<dbReference type="GO" id="GO:0003677">
    <property type="term" value="F:DNA binding"/>
    <property type="evidence" value="ECO:0007669"/>
    <property type="project" value="InterPro"/>
</dbReference>
<feature type="compositionally biased region" description="Basic and acidic residues" evidence="3">
    <location>
        <begin position="355"/>
        <end position="367"/>
    </location>
</feature>
<dbReference type="GO" id="GO:0006281">
    <property type="term" value="P:DNA repair"/>
    <property type="evidence" value="ECO:0007669"/>
    <property type="project" value="InterPro"/>
</dbReference>
<feature type="region of interest" description="Disordered" evidence="3">
    <location>
        <begin position="111"/>
        <end position="301"/>
    </location>
</feature>
<feature type="compositionally biased region" description="Polar residues" evidence="3">
    <location>
        <begin position="1146"/>
        <end position="1159"/>
    </location>
</feature>
<feature type="compositionally biased region" description="Basic and acidic residues" evidence="3">
    <location>
        <begin position="201"/>
        <end position="216"/>
    </location>
</feature>
<proteinExistence type="predicted"/>
<feature type="compositionally biased region" description="Polar residues" evidence="3">
    <location>
        <begin position="384"/>
        <end position="402"/>
    </location>
</feature>
<feature type="region of interest" description="Disordered" evidence="3">
    <location>
        <begin position="859"/>
        <end position="955"/>
    </location>
</feature>
<keyword evidence="5" id="KW-1185">Reference proteome</keyword>
<dbReference type="Gene3D" id="1.10.340.30">
    <property type="entry name" value="Hypothetical protein, domain 2"/>
    <property type="match status" value="1"/>
</dbReference>
<dbReference type="InterPro" id="IPR011257">
    <property type="entry name" value="DNA_glycosylase"/>
</dbReference>
<evidence type="ECO:0000256" key="1">
    <source>
        <dbReference type="ARBA" id="ARBA00004123"/>
    </source>
</evidence>
<feature type="compositionally biased region" description="Polar residues" evidence="3">
    <location>
        <begin position="993"/>
        <end position="1005"/>
    </location>
</feature>
<dbReference type="SUPFAM" id="SSF48150">
    <property type="entry name" value="DNA-glycosylase"/>
    <property type="match status" value="1"/>
</dbReference>
<feature type="compositionally biased region" description="Basic and acidic residues" evidence="3">
    <location>
        <begin position="1432"/>
        <end position="1441"/>
    </location>
</feature>
<dbReference type="PANTHER" id="PTHR15074:SF0">
    <property type="entry name" value="METHYL-CPG-BINDING DOMAIN PROTEIN 4-LIKE PROTEIN"/>
    <property type="match status" value="1"/>
</dbReference>